<accession>A0A2V5IP74</accession>
<feature type="region of interest" description="Disordered" evidence="1">
    <location>
        <begin position="76"/>
        <end position="96"/>
    </location>
</feature>
<keyword evidence="3" id="KW-1185">Reference proteome</keyword>
<proteinExistence type="predicted"/>
<feature type="compositionally biased region" description="Low complexity" evidence="1">
    <location>
        <begin position="36"/>
        <end position="47"/>
    </location>
</feature>
<feature type="region of interest" description="Disordered" evidence="1">
    <location>
        <begin position="32"/>
        <end position="55"/>
    </location>
</feature>
<sequence>MEIFVTIAFMAIFLFAAHAFKRAIRAKILKRRAQQAEKTQATAEPAASPTMTPSSWAAFQKRSGITTSYAEIQELLDPSDEYPQSQQTSNPPDDRT</sequence>
<protein>
    <submittedName>
        <fullName evidence="2">Uncharacterized protein</fullName>
    </submittedName>
</protein>
<gene>
    <name evidence="2" type="ORF">CVS30_13155</name>
</gene>
<organism evidence="2 3">
    <name type="scientific">Arthrobacter psychrolactophilus</name>
    <dbReference type="NCBI Taxonomy" id="92442"/>
    <lineage>
        <taxon>Bacteria</taxon>
        <taxon>Bacillati</taxon>
        <taxon>Actinomycetota</taxon>
        <taxon>Actinomycetes</taxon>
        <taxon>Micrococcales</taxon>
        <taxon>Micrococcaceae</taxon>
        <taxon>Arthrobacter</taxon>
    </lineage>
</organism>
<dbReference type="AlphaFoldDB" id="A0A2V5IP74"/>
<evidence type="ECO:0000313" key="2">
    <source>
        <dbReference type="EMBL" id="PYI37881.1"/>
    </source>
</evidence>
<dbReference type="Proteomes" id="UP000247980">
    <property type="component" value="Unassembled WGS sequence"/>
</dbReference>
<reference evidence="2 3" key="1">
    <citation type="submission" date="2018-05" db="EMBL/GenBank/DDBJ databases">
        <title>Genetic diversity of glacier-inhabiting Cryobacterium bacteria in China and description of Cryobacterium mengkeensis sp. nov. and Arthrobacter glacialis sp. nov.</title>
        <authorList>
            <person name="Liu Q."/>
            <person name="Xin Y.-H."/>
        </authorList>
    </citation>
    <scope>NUCLEOTIDE SEQUENCE [LARGE SCALE GENOMIC DNA]</scope>
    <source>
        <strain evidence="2 3">B7</strain>
    </source>
</reference>
<name>A0A2V5IP74_9MICC</name>
<dbReference type="EMBL" id="QJVC01000015">
    <property type="protein sequence ID" value="PYI37881.1"/>
    <property type="molecule type" value="Genomic_DNA"/>
</dbReference>
<evidence type="ECO:0000256" key="1">
    <source>
        <dbReference type="SAM" id="MobiDB-lite"/>
    </source>
</evidence>
<feature type="compositionally biased region" description="Polar residues" evidence="1">
    <location>
        <begin position="82"/>
        <end position="96"/>
    </location>
</feature>
<comment type="caution">
    <text evidence="2">The sequence shown here is derived from an EMBL/GenBank/DDBJ whole genome shotgun (WGS) entry which is preliminary data.</text>
</comment>
<evidence type="ECO:0000313" key="3">
    <source>
        <dbReference type="Proteomes" id="UP000247980"/>
    </source>
</evidence>